<comment type="similarity">
    <text evidence="1">Belongs to the ROK (NagC/XylR) family.</text>
</comment>
<keyword evidence="4" id="KW-1185">Reference proteome</keyword>
<dbReference type="InterPro" id="IPR000600">
    <property type="entry name" value="ROK"/>
</dbReference>
<dbReference type="SUPFAM" id="SSF46785">
    <property type="entry name" value="Winged helix' DNA-binding domain"/>
    <property type="match status" value="1"/>
</dbReference>
<reference evidence="3 4" key="1">
    <citation type="submission" date="2019-02" db="EMBL/GenBank/DDBJ databases">
        <title>Kribbella capetownensis sp. nov. and Kribbella speibonae sp. nov., isolated from soil.</title>
        <authorList>
            <person name="Curtis S.M."/>
            <person name="Norton I."/>
            <person name="Everest G.J."/>
            <person name="Meyers P.R."/>
        </authorList>
    </citation>
    <scope>NUCLEOTIDE SEQUENCE [LARGE SCALE GENOMIC DNA]</scope>
    <source>
        <strain evidence="3 4">KCTC 29219</strain>
    </source>
</reference>
<comment type="caution">
    <text evidence="3">The sequence shown here is derived from an EMBL/GenBank/DDBJ whole genome shotgun (WGS) entry which is preliminary data.</text>
</comment>
<dbReference type="AlphaFoldDB" id="A0A4R0HIL7"/>
<dbReference type="InterPro" id="IPR043129">
    <property type="entry name" value="ATPase_NBD"/>
</dbReference>
<dbReference type="OrthoDB" id="3523179at2"/>
<dbReference type="InterPro" id="IPR036390">
    <property type="entry name" value="WH_DNA-bd_sf"/>
</dbReference>
<gene>
    <name evidence="3" type="ORF">E0H45_07880</name>
</gene>
<dbReference type="InterPro" id="IPR000835">
    <property type="entry name" value="HTH_MarR-typ"/>
</dbReference>
<name>A0A4R0HIL7_9ACTN</name>
<dbReference type="Pfam" id="PF00480">
    <property type="entry name" value="ROK"/>
    <property type="match status" value="1"/>
</dbReference>
<accession>A0A4R0HIL7</accession>
<dbReference type="GO" id="GO:0003700">
    <property type="term" value="F:DNA-binding transcription factor activity"/>
    <property type="evidence" value="ECO:0007669"/>
    <property type="project" value="InterPro"/>
</dbReference>
<dbReference type="Gene3D" id="1.10.10.10">
    <property type="entry name" value="Winged helix-like DNA-binding domain superfamily/Winged helix DNA-binding domain"/>
    <property type="match status" value="1"/>
</dbReference>
<proteinExistence type="inferred from homology"/>
<dbReference type="SUPFAM" id="SSF53067">
    <property type="entry name" value="Actin-like ATPase domain"/>
    <property type="match status" value="1"/>
</dbReference>
<evidence type="ECO:0000256" key="1">
    <source>
        <dbReference type="ARBA" id="ARBA00006479"/>
    </source>
</evidence>
<dbReference type="Gene3D" id="3.30.420.40">
    <property type="match status" value="2"/>
</dbReference>
<protein>
    <submittedName>
        <fullName evidence="3">ROK family transcriptional regulator</fullName>
    </submittedName>
</protein>
<dbReference type="Proteomes" id="UP000292346">
    <property type="component" value="Unassembled WGS sequence"/>
</dbReference>
<sequence>MAGKGSDMSKGTVGGGGTTMLRRINVAAVLDAVRRSAPAPLRVAELVERTGLARPTVAQAVDELLDAGWLQQHGPDSADRSLGRPAIRVSLRGRAAPVLGLDVGPHRVTVGVSDLAGRKLSLVRRSGPGWTAQQLLGVIGEVINEALAEAEVPAEDIAAVVAASPGIVDEHTGRVQLVPSVPGWSAIDLIKHVRGLLDCPVMLDNDANLAALAIAAARGGTGTLLAVQWGERLGAGIVIDGRLHRGTGAAGEIGFIATDTDDVINPEDSRGPLERAVGSEAIAALGRQAALDNPQSRLAELGGEQLDTADVFAAAAERDPVAQAVVQQVARTFARALAPSVLVLDPTAVVIGGGVARAGAVLLDAISDQLRLLTLNHPKLELSALAEDAVVTGAMRMALDEVWQRKLPTPAMTSTT</sequence>
<dbReference type="Pfam" id="PF12802">
    <property type="entry name" value="MarR_2"/>
    <property type="match status" value="1"/>
</dbReference>
<dbReference type="InterPro" id="IPR036388">
    <property type="entry name" value="WH-like_DNA-bd_sf"/>
</dbReference>
<dbReference type="PANTHER" id="PTHR18964:SF149">
    <property type="entry name" value="BIFUNCTIONAL UDP-N-ACETYLGLUCOSAMINE 2-EPIMERASE_N-ACETYLMANNOSAMINE KINASE"/>
    <property type="match status" value="1"/>
</dbReference>
<feature type="domain" description="HTH marR-type" evidence="2">
    <location>
        <begin position="27"/>
        <end position="76"/>
    </location>
</feature>
<dbReference type="EMBL" id="SJJZ01000001">
    <property type="protein sequence ID" value="TCC11195.1"/>
    <property type="molecule type" value="Genomic_DNA"/>
</dbReference>
<dbReference type="PANTHER" id="PTHR18964">
    <property type="entry name" value="ROK (REPRESSOR, ORF, KINASE) FAMILY"/>
    <property type="match status" value="1"/>
</dbReference>
<evidence type="ECO:0000259" key="2">
    <source>
        <dbReference type="Pfam" id="PF12802"/>
    </source>
</evidence>
<evidence type="ECO:0000313" key="3">
    <source>
        <dbReference type="EMBL" id="TCC11195.1"/>
    </source>
</evidence>
<organism evidence="3 4">
    <name type="scientific">Kribbella soli</name>
    <dbReference type="NCBI Taxonomy" id="1124743"/>
    <lineage>
        <taxon>Bacteria</taxon>
        <taxon>Bacillati</taxon>
        <taxon>Actinomycetota</taxon>
        <taxon>Actinomycetes</taxon>
        <taxon>Propionibacteriales</taxon>
        <taxon>Kribbellaceae</taxon>
        <taxon>Kribbella</taxon>
    </lineage>
</organism>
<evidence type="ECO:0000313" key="4">
    <source>
        <dbReference type="Proteomes" id="UP000292346"/>
    </source>
</evidence>